<gene>
    <name evidence="2" type="ORF">HYFRA_00001356</name>
</gene>
<reference evidence="2" key="1">
    <citation type="submission" date="2021-07" db="EMBL/GenBank/DDBJ databases">
        <authorList>
            <person name="Durling M."/>
        </authorList>
    </citation>
    <scope>NUCLEOTIDE SEQUENCE</scope>
</reference>
<name>A0A9N9L7I1_9HELO</name>
<dbReference type="OrthoDB" id="10532414at2759"/>
<sequence>MPRFTPTMAMHCAACHLRVNIFLGKSESTTQSNVPRIPPFQQMSSPETVGGLDWGTAAQPFQYLPIKSLICIFVEMTNIQDTTSESSGAADDRTRSGNVELAHPPSYLFRAWEP</sequence>
<dbReference type="EMBL" id="CAJVRL010000092">
    <property type="protein sequence ID" value="CAG8959458.1"/>
    <property type="molecule type" value="Genomic_DNA"/>
</dbReference>
<evidence type="ECO:0000313" key="3">
    <source>
        <dbReference type="Proteomes" id="UP000696280"/>
    </source>
</evidence>
<protein>
    <submittedName>
        <fullName evidence="2">Uncharacterized protein</fullName>
    </submittedName>
</protein>
<proteinExistence type="predicted"/>
<dbReference type="Proteomes" id="UP000696280">
    <property type="component" value="Unassembled WGS sequence"/>
</dbReference>
<accession>A0A9N9L7I1</accession>
<dbReference type="AlphaFoldDB" id="A0A9N9L7I1"/>
<keyword evidence="3" id="KW-1185">Reference proteome</keyword>
<feature type="region of interest" description="Disordered" evidence="1">
    <location>
        <begin position="82"/>
        <end position="101"/>
    </location>
</feature>
<organism evidence="2 3">
    <name type="scientific">Hymenoscyphus fraxineus</name>
    <dbReference type="NCBI Taxonomy" id="746836"/>
    <lineage>
        <taxon>Eukaryota</taxon>
        <taxon>Fungi</taxon>
        <taxon>Dikarya</taxon>
        <taxon>Ascomycota</taxon>
        <taxon>Pezizomycotina</taxon>
        <taxon>Leotiomycetes</taxon>
        <taxon>Helotiales</taxon>
        <taxon>Helotiaceae</taxon>
        <taxon>Hymenoscyphus</taxon>
    </lineage>
</organism>
<comment type="caution">
    <text evidence="2">The sequence shown here is derived from an EMBL/GenBank/DDBJ whole genome shotgun (WGS) entry which is preliminary data.</text>
</comment>
<evidence type="ECO:0000256" key="1">
    <source>
        <dbReference type="SAM" id="MobiDB-lite"/>
    </source>
</evidence>
<evidence type="ECO:0000313" key="2">
    <source>
        <dbReference type="EMBL" id="CAG8959458.1"/>
    </source>
</evidence>